<gene>
    <name evidence="2" type="ORF">S03H2_35774</name>
</gene>
<dbReference type="Pfam" id="PF14574">
    <property type="entry name" value="RACo_C_ter"/>
    <property type="match status" value="1"/>
</dbReference>
<dbReference type="PANTHER" id="PTHR42895">
    <property type="entry name" value="IRON-SULFUR CLUSTER-BINDING PROTEIN-RELATED"/>
    <property type="match status" value="1"/>
</dbReference>
<evidence type="ECO:0000313" key="2">
    <source>
        <dbReference type="EMBL" id="GAH50660.1"/>
    </source>
</evidence>
<dbReference type="PANTHER" id="PTHR42895:SF1">
    <property type="entry name" value="IRON-SULFUR CLUSTER PROTEIN"/>
    <property type="match status" value="1"/>
</dbReference>
<protein>
    <recommendedName>
        <fullName evidence="1">RACo C-terminal domain-containing protein</fullName>
    </recommendedName>
</protein>
<evidence type="ECO:0000259" key="1">
    <source>
        <dbReference type="Pfam" id="PF14574"/>
    </source>
</evidence>
<accession>X1H0N1</accession>
<reference evidence="2" key="1">
    <citation type="journal article" date="2014" name="Front. Microbiol.">
        <title>High frequency of phylogenetically diverse reductive dehalogenase-homologous genes in deep subseafloor sedimentary metagenomes.</title>
        <authorList>
            <person name="Kawai M."/>
            <person name="Futagami T."/>
            <person name="Toyoda A."/>
            <person name="Takaki Y."/>
            <person name="Nishi S."/>
            <person name="Hori S."/>
            <person name="Arai W."/>
            <person name="Tsubouchi T."/>
            <person name="Morono Y."/>
            <person name="Uchiyama I."/>
            <person name="Ito T."/>
            <person name="Fujiyama A."/>
            <person name="Inagaki F."/>
            <person name="Takami H."/>
        </authorList>
    </citation>
    <scope>NUCLEOTIDE SEQUENCE</scope>
    <source>
        <strain evidence="2">Expedition CK06-06</strain>
    </source>
</reference>
<dbReference type="EMBL" id="BARU01021903">
    <property type="protein sequence ID" value="GAH50660.1"/>
    <property type="molecule type" value="Genomic_DNA"/>
</dbReference>
<organism evidence="2">
    <name type="scientific">marine sediment metagenome</name>
    <dbReference type="NCBI Taxonomy" id="412755"/>
    <lineage>
        <taxon>unclassified sequences</taxon>
        <taxon>metagenomes</taxon>
        <taxon>ecological metagenomes</taxon>
    </lineage>
</organism>
<dbReference type="InterPro" id="IPR052911">
    <property type="entry name" value="Corrinoid_activation_enz"/>
</dbReference>
<sequence length="240" mass="26070">GKITTVSCASGPAFEGGHIKDGMRAASGAIERLRIANDSIQYQTIDEVPPIGICGSGILDAMAQLYLVGIIDKRGRMKDDHPRLGTGQKQPQFVLVSEEERDGRPAIVITQQDVRELQLAKAAIRTGIQILLETNGCSEEEVKQVIIAGAFGTYINVSSAITIGMLPPLPLDRFRQVGNAAGMGAKLALISDSKRSQARNIASRVHYLELATAPNFMSTFVQASYLGRYRMTRGKRREID</sequence>
<feature type="non-terminal residue" evidence="2">
    <location>
        <position position="1"/>
    </location>
</feature>
<dbReference type="InterPro" id="IPR027980">
    <property type="entry name" value="RACo_C"/>
</dbReference>
<feature type="domain" description="RACo C-terminal" evidence="1">
    <location>
        <begin position="2"/>
        <end position="231"/>
    </location>
</feature>
<comment type="caution">
    <text evidence="2">The sequence shown here is derived from an EMBL/GenBank/DDBJ whole genome shotgun (WGS) entry which is preliminary data.</text>
</comment>
<name>X1H0N1_9ZZZZ</name>
<proteinExistence type="predicted"/>
<dbReference type="AlphaFoldDB" id="X1H0N1"/>